<dbReference type="RefSeq" id="WP_109270568.1">
    <property type="nucleotide sequence ID" value="NZ_QFFF01000001.1"/>
</dbReference>
<dbReference type="Proteomes" id="UP000245916">
    <property type="component" value="Unassembled WGS sequence"/>
</dbReference>
<feature type="transmembrane region" description="Helical" evidence="4">
    <location>
        <begin position="46"/>
        <end position="65"/>
    </location>
</feature>
<comment type="caution">
    <text evidence="6">The sequence shown here is derived from an EMBL/GenBank/DDBJ whole genome shotgun (WGS) entry which is preliminary data.</text>
</comment>
<evidence type="ECO:0000256" key="3">
    <source>
        <dbReference type="ARBA" id="ARBA00023136"/>
    </source>
</evidence>
<protein>
    <submittedName>
        <fullName evidence="6">Twin transmembrane helix small protein</fullName>
    </submittedName>
</protein>
<dbReference type="InterPro" id="IPR007667">
    <property type="entry name" value="Hypoxia_induced_domain"/>
</dbReference>
<name>A0A2U2J251_9SPHN</name>
<evidence type="ECO:0000256" key="1">
    <source>
        <dbReference type="ARBA" id="ARBA00022692"/>
    </source>
</evidence>
<dbReference type="Pfam" id="PF04588">
    <property type="entry name" value="HIG_1_N"/>
    <property type="match status" value="1"/>
</dbReference>
<evidence type="ECO:0000256" key="2">
    <source>
        <dbReference type="ARBA" id="ARBA00022989"/>
    </source>
</evidence>
<dbReference type="OrthoDB" id="7585574at2"/>
<dbReference type="EMBL" id="QFFF01000001">
    <property type="protein sequence ID" value="PWG02429.1"/>
    <property type="molecule type" value="Genomic_DNA"/>
</dbReference>
<gene>
    <name evidence="6" type="ORF">DF286_05780</name>
</gene>
<dbReference type="NCBIfam" id="NF033233">
    <property type="entry name" value="twin_helix"/>
    <property type="match status" value="1"/>
</dbReference>
<evidence type="ECO:0000313" key="7">
    <source>
        <dbReference type="Proteomes" id="UP000245916"/>
    </source>
</evidence>
<feature type="domain" description="HIG1" evidence="5">
    <location>
        <begin position="1"/>
        <end position="68"/>
    </location>
</feature>
<keyword evidence="3 4" id="KW-0472">Membrane</keyword>
<evidence type="ECO:0000313" key="6">
    <source>
        <dbReference type="EMBL" id="PWG02429.1"/>
    </source>
</evidence>
<evidence type="ECO:0000256" key="4">
    <source>
        <dbReference type="SAM" id="Phobius"/>
    </source>
</evidence>
<dbReference type="PROSITE" id="PS51503">
    <property type="entry name" value="HIG1"/>
    <property type="match status" value="1"/>
</dbReference>
<accession>A0A2U2J251</accession>
<sequence>MQTLLIILIVLAAGATLFVLVKGVIGMAQGRDITGQRSQELMRKRVMFQALAIILVILLLVFAGTGGK</sequence>
<keyword evidence="2 4" id="KW-1133">Transmembrane helix</keyword>
<proteinExistence type="predicted"/>
<dbReference type="AlphaFoldDB" id="A0A2U2J251"/>
<evidence type="ECO:0000259" key="5">
    <source>
        <dbReference type="PROSITE" id="PS51503"/>
    </source>
</evidence>
<keyword evidence="1 4" id="KW-0812">Transmembrane</keyword>
<reference evidence="6 7" key="1">
    <citation type="submission" date="2018-05" db="EMBL/GenBank/DDBJ databases">
        <title>Genome of Sphingosinicella humi QZX222.</title>
        <authorList>
            <person name="Qiao Z."/>
            <person name="Wang G."/>
        </authorList>
    </citation>
    <scope>NUCLEOTIDE SEQUENCE [LARGE SCALE GENOMIC DNA]</scope>
    <source>
        <strain evidence="6 7">QZX222</strain>
    </source>
</reference>
<organism evidence="6 7">
    <name type="scientific">Allosphingosinicella humi</name>
    <dbReference type="NCBI Taxonomy" id="2068657"/>
    <lineage>
        <taxon>Bacteria</taxon>
        <taxon>Pseudomonadati</taxon>
        <taxon>Pseudomonadota</taxon>
        <taxon>Alphaproteobacteria</taxon>
        <taxon>Sphingomonadales</taxon>
        <taxon>Sphingomonadaceae</taxon>
        <taxon>Allosphingosinicella</taxon>
    </lineage>
</organism>
<keyword evidence="7" id="KW-1185">Reference proteome</keyword>
<feature type="transmembrane region" description="Helical" evidence="4">
    <location>
        <begin position="6"/>
        <end position="25"/>
    </location>
</feature>